<evidence type="ECO:0000313" key="2">
    <source>
        <dbReference type="Proteomes" id="UP000007886"/>
    </source>
</evidence>
<name>A0AAI8MEP1_9BRAD</name>
<keyword evidence="2" id="KW-1185">Reference proteome</keyword>
<organism evidence="1 2">
    <name type="scientific">Bradyrhizobium cosmicum</name>
    <dbReference type="NCBI Taxonomy" id="1404864"/>
    <lineage>
        <taxon>Bacteria</taxon>
        <taxon>Pseudomonadati</taxon>
        <taxon>Pseudomonadota</taxon>
        <taxon>Alphaproteobacteria</taxon>
        <taxon>Hyphomicrobiales</taxon>
        <taxon>Nitrobacteraceae</taxon>
        <taxon>Bradyrhizobium</taxon>
    </lineage>
</organism>
<proteinExistence type="predicted"/>
<reference evidence="1 2" key="1">
    <citation type="journal article" date="2012" name="Microbes Environ.">
        <title>Complete genome sequence of Bradyrhizobium sp. S23321: insights into symbiosis evolution in soil oligotrophs.</title>
        <authorList>
            <person name="Okubo T."/>
            <person name="Tsukui T."/>
            <person name="Maita H."/>
            <person name="Okamoto S."/>
            <person name="Oshima K."/>
            <person name="Fujisawa T."/>
            <person name="Saito A."/>
            <person name="Futamata H."/>
            <person name="Hattori R."/>
            <person name="Shimomura Y."/>
            <person name="Haruta S."/>
            <person name="Morimoto S."/>
            <person name="Wang Y."/>
            <person name="Sakai Y."/>
            <person name="Hattori M."/>
            <person name="Aizawa S."/>
            <person name="Nagashima K.V.P."/>
            <person name="Masuda S."/>
            <person name="Hattori T."/>
            <person name="Yamashita A."/>
            <person name="Bao Z."/>
            <person name="Hayatsu M."/>
            <person name="Kajiya-Kanegae H."/>
            <person name="Yoshinaga I."/>
            <person name="Sakamoto K."/>
            <person name="Toyota K."/>
            <person name="Nakao M."/>
            <person name="Kohara M."/>
            <person name="Anda M."/>
            <person name="Niwa R."/>
            <person name="Jung-Hwan P."/>
            <person name="Sameshima-Saito R."/>
            <person name="Tokuda S."/>
            <person name="Yamamoto S."/>
            <person name="Yamamoto S."/>
            <person name="Yokoyama T."/>
            <person name="Akutsu T."/>
            <person name="Nakamura Y."/>
            <person name="Nakahira-Yanaka Y."/>
            <person name="Takada Hoshino Y."/>
            <person name="Hirakawa H."/>
            <person name="Mitsui H."/>
            <person name="Terasawa K."/>
            <person name="Itakura M."/>
            <person name="Sato S."/>
            <person name="Ikeda-Ohtsubo W."/>
            <person name="Sakakura N."/>
            <person name="Kaminuma E."/>
            <person name="Minamisawa K."/>
        </authorList>
    </citation>
    <scope>NUCLEOTIDE SEQUENCE [LARGE SCALE GENOMIC DNA]</scope>
    <source>
        <strain evidence="1 2">S23321</strain>
    </source>
</reference>
<evidence type="ECO:0000313" key="1">
    <source>
        <dbReference type="EMBL" id="BAL76986.1"/>
    </source>
</evidence>
<dbReference type="Proteomes" id="UP000007886">
    <property type="component" value="Chromosome"/>
</dbReference>
<accession>A0AAI8MEP1</accession>
<gene>
    <name evidence="1" type="ORF">S23_37900</name>
</gene>
<protein>
    <submittedName>
        <fullName evidence="1">Uncharacterized protein</fullName>
    </submittedName>
</protein>
<dbReference type="RefSeq" id="WP_015686274.1">
    <property type="nucleotide sequence ID" value="NC_017082.1"/>
</dbReference>
<sequence>MPVWLEVLLNLSGYAGFVALATRGAAPDDVSADERICGGGR</sequence>
<dbReference type="EMBL" id="AP012279">
    <property type="protein sequence ID" value="BAL76986.1"/>
    <property type="molecule type" value="Genomic_DNA"/>
</dbReference>
<dbReference type="KEGG" id="brs:S23_37900"/>
<dbReference type="AlphaFoldDB" id="A0AAI8MEP1"/>